<name>A0A810MWY6_9ACTN</name>
<reference evidence="1" key="1">
    <citation type="submission" date="2020-08" db="EMBL/GenBank/DDBJ databases">
        <title>Whole genome shotgun sequence of Polymorphospora rubra NBRC 101157.</title>
        <authorList>
            <person name="Komaki H."/>
            <person name="Tamura T."/>
        </authorList>
    </citation>
    <scope>NUCLEOTIDE SEQUENCE</scope>
    <source>
        <strain evidence="1">NBRC 101157</strain>
    </source>
</reference>
<proteinExistence type="predicted"/>
<evidence type="ECO:0000313" key="1">
    <source>
        <dbReference type="EMBL" id="BCJ65070.1"/>
    </source>
</evidence>
<evidence type="ECO:0000313" key="2">
    <source>
        <dbReference type="Proteomes" id="UP000680866"/>
    </source>
</evidence>
<dbReference type="Proteomes" id="UP000680866">
    <property type="component" value="Chromosome"/>
</dbReference>
<dbReference type="EMBL" id="AP023359">
    <property type="protein sequence ID" value="BCJ65070.1"/>
    <property type="molecule type" value="Genomic_DNA"/>
</dbReference>
<sequence length="163" mass="18594">MAFRKTSCKTYEEGATSFGNTLEAGRYFAAIDCLELPRQSNREDRIITHGYAVGFGQWFFFDALEPALAFGRAARMSTDCRGYGVYRAAHETVFCDEHQADERVLHLTGVSLDRKPDEVEPLKRFVQAVKENPWSAHWHEPTGYITDYGSGRPIKTRRRSLPL</sequence>
<keyword evidence="2" id="KW-1185">Reference proteome</keyword>
<protein>
    <submittedName>
        <fullName evidence="1">Uncharacterized protein</fullName>
    </submittedName>
</protein>
<dbReference type="AlphaFoldDB" id="A0A810MWY6"/>
<dbReference type="KEGG" id="pry:Prubr_20910"/>
<organism evidence="1 2">
    <name type="scientific">Polymorphospora rubra</name>
    <dbReference type="NCBI Taxonomy" id="338584"/>
    <lineage>
        <taxon>Bacteria</taxon>
        <taxon>Bacillati</taxon>
        <taxon>Actinomycetota</taxon>
        <taxon>Actinomycetes</taxon>
        <taxon>Micromonosporales</taxon>
        <taxon>Micromonosporaceae</taxon>
        <taxon>Polymorphospora</taxon>
    </lineage>
</organism>
<gene>
    <name evidence="1" type="ORF">Prubr_20910</name>
</gene>
<accession>A0A810MWY6</accession>
<dbReference type="RefSeq" id="WP_212824278.1">
    <property type="nucleotide sequence ID" value="NZ_AP023359.1"/>
</dbReference>